<name>A0A2T3XKK1_9BURK</name>
<evidence type="ECO:0000313" key="2">
    <source>
        <dbReference type="Proteomes" id="UP000240638"/>
    </source>
</evidence>
<organism evidence="1 2">
    <name type="scientific">Trinickia symbiotica</name>
    <dbReference type="NCBI Taxonomy" id="863227"/>
    <lineage>
        <taxon>Bacteria</taxon>
        <taxon>Pseudomonadati</taxon>
        <taxon>Pseudomonadota</taxon>
        <taxon>Betaproteobacteria</taxon>
        <taxon>Burkholderiales</taxon>
        <taxon>Burkholderiaceae</taxon>
        <taxon>Trinickia</taxon>
    </lineage>
</organism>
<proteinExistence type="predicted"/>
<dbReference type="Proteomes" id="UP000240638">
    <property type="component" value="Unassembled WGS sequence"/>
</dbReference>
<sequence>MREAIDDALFEDLDDDDLEDFDDLDDDIRDFITGQAYEWLLAEGEIQIHGESRRVAGLLLGAGGLPLSDAQRTWLTQLATTPLRLYTVTDVQPQRSMTVCDVLDPDAEPVIISESVGSKANLLGSTIGLRVIREKETFVLSGTMYAFVPMQASNLLRWIRETSEPGREPSASELSFMIRRAWLAQFFEELELPTLMDAYSNEPLLFVTDRYRVRDWNKVNAVLAAQPDVDGNSEHGWERRINCDDGQNRSAASITRTRDEEHLTVFYRTQRHADEGRPWFEAIMADAVEFRIRDLQDPVGALGHLGGDASSAPRSDVPPELAPSAIRQALLRIYANWADEPLPILNERSPREAIATPAGLERVKGLLRAYQHDENRQAGLQQREPVSLQFLWDALGLVPE</sequence>
<evidence type="ECO:0000313" key="1">
    <source>
        <dbReference type="EMBL" id="PTB17058.1"/>
    </source>
</evidence>
<dbReference type="RefSeq" id="WP_107154178.1">
    <property type="nucleotide sequence ID" value="NZ_PYUC01000024.1"/>
</dbReference>
<gene>
    <name evidence="1" type="ORF">C9I57_30050</name>
</gene>
<accession>A0A2T3XKK1</accession>
<reference evidence="1 2" key="1">
    <citation type="submission" date="2018-03" db="EMBL/GenBank/DDBJ databases">
        <title>Whole genome analyses suggest that Burkholderia sensu lato contains two further novel genera in the rhizoxinica-symbiotica group Mycetohabitans gen. nov., and Trinickia gen. nov.: implications for the evolution of diazotrophy and nodulation in the Burkholderiaceae.</title>
        <authorList>
            <person name="Estrada De Los Santos P."/>
            <person name="Palmer M."/>
            <person name="Chavez-Ramirez B."/>
            <person name="Steenkamp E.T."/>
            <person name="Hirsch A.M."/>
            <person name="Manyaka P."/>
            <person name="Maluk M."/>
            <person name="Lafos M."/>
            <person name="Crook M."/>
            <person name="Gross E."/>
            <person name="Simon M.F."/>
            <person name="Bueno Dos Reis Junior F."/>
            <person name="Poole P.S."/>
            <person name="Venter S.N."/>
            <person name="James E.K."/>
        </authorList>
    </citation>
    <scope>NUCLEOTIDE SEQUENCE [LARGE SCALE GENOMIC DNA]</scope>
    <source>
        <strain evidence="1 2">JPY-366</strain>
    </source>
</reference>
<dbReference type="EMBL" id="PYUC01000024">
    <property type="protein sequence ID" value="PTB17058.1"/>
    <property type="molecule type" value="Genomic_DNA"/>
</dbReference>
<protein>
    <submittedName>
        <fullName evidence="1">Zinc chelation protein SecC</fullName>
    </submittedName>
</protein>
<dbReference type="AlphaFoldDB" id="A0A2T3XKK1"/>
<comment type="caution">
    <text evidence="1">The sequence shown here is derived from an EMBL/GenBank/DDBJ whole genome shotgun (WGS) entry which is preliminary data.</text>
</comment>